<evidence type="ECO:0000313" key="1">
    <source>
        <dbReference type="EMBL" id="TNN41116.1"/>
    </source>
</evidence>
<proteinExistence type="predicted"/>
<protein>
    <submittedName>
        <fullName evidence="1">Uncharacterized protein</fullName>
    </submittedName>
</protein>
<reference evidence="1 2" key="1">
    <citation type="submission" date="2019-03" db="EMBL/GenBank/DDBJ databases">
        <title>First draft genome of Liparis tanakae, snailfish: a comprehensive survey of snailfish specific genes.</title>
        <authorList>
            <person name="Kim W."/>
            <person name="Song I."/>
            <person name="Jeong J.-H."/>
            <person name="Kim D."/>
            <person name="Kim S."/>
            <person name="Ryu S."/>
            <person name="Song J.Y."/>
            <person name="Lee S.K."/>
        </authorList>
    </citation>
    <scope>NUCLEOTIDE SEQUENCE [LARGE SCALE GENOMIC DNA]</scope>
    <source>
        <tissue evidence="1">Muscle</tissue>
    </source>
</reference>
<keyword evidence="2" id="KW-1185">Reference proteome</keyword>
<organism evidence="1 2">
    <name type="scientific">Liparis tanakae</name>
    <name type="common">Tanaka's snailfish</name>
    <dbReference type="NCBI Taxonomy" id="230148"/>
    <lineage>
        <taxon>Eukaryota</taxon>
        <taxon>Metazoa</taxon>
        <taxon>Chordata</taxon>
        <taxon>Craniata</taxon>
        <taxon>Vertebrata</taxon>
        <taxon>Euteleostomi</taxon>
        <taxon>Actinopterygii</taxon>
        <taxon>Neopterygii</taxon>
        <taxon>Teleostei</taxon>
        <taxon>Neoteleostei</taxon>
        <taxon>Acanthomorphata</taxon>
        <taxon>Eupercaria</taxon>
        <taxon>Perciformes</taxon>
        <taxon>Cottioidei</taxon>
        <taxon>Cottales</taxon>
        <taxon>Liparidae</taxon>
        <taxon>Liparis</taxon>
    </lineage>
</organism>
<evidence type="ECO:0000313" key="2">
    <source>
        <dbReference type="Proteomes" id="UP000314294"/>
    </source>
</evidence>
<comment type="caution">
    <text evidence="1">The sequence shown here is derived from an EMBL/GenBank/DDBJ whole genome shotgun (WGS) entry which is preliminary data.</text>
</comment>
<dbReference type="Proteomes" id="UP000314294">
    <property type="component" value="Unassembled WGS sequence"/>
</dbReference>
<dbReference type="AlphaFoldDB" id="A0A4Z2FIU1"/>
<gene>
    <name evidence="1" type="ORF">EYF80_048703</name>
</gene>
<accession>A0A4Z2FIU1</accession>
<dbReference type="EMBL" id="SRLO01001133">
    <property type="protein sequence ID" value="TNN41116.1"/>
    <property type="molecule type" value="Genomic_DNA"/>
</dbReference>
<name>A0A4Z2FIU1_9TELE</name>
<sequence length="85" mass="9111">MTAVPSQCGAGFETSLSVTLSSSTLAMLLLRMRSFSREMGSLLPRTSWISSRSVLAADLSTGVPMPYRLFSQMKMAGSFQSAAIL</sequence>